<dbReference type="SUPFAM" id="SSF53756">
    <property type="entry name" value="UDP-Glycosyltransferase/glycogen phosphorylase"/>
    <property type="match status" value="1"/>
</dbReference>
<keyword evidence="3" id="KW-1185">Reference proteome</keyword>
<sequence>MFAKRQPEDRRRVLVVGQVPPPWGGQAVMIKKLLDAKLHGVELFFVPMSFSADMDEIGRFRWKKLLQLPLLVFRIWAARFKYGCKVFYYPPGGESLTAIFRDIMVLLSCRILFKKVVFHIHAGGFTEVAEKAPLPIRLLAGCAYRKPDLAIQLTEKSPPDALRIGAQKTVFVPNGLADEGISYIDEFRHVSTDRPLTLLFVGVVSPSKGVMVLLNACAQLLADGVEFHLGVMGRFYSPEFEAECRSFIHYHELDGHVEFLGVLTGGDKWTEFCAADVFCFPSHFESENQSLVILEAMQFCLPCVASDWRGMSAMIKDGQTGFLVPVKDPYSFAERIAKLATDPVLRMQMGKRAREVYLEKYTDEIWRQNMETTLREL</sequence>
<protein>
    <submittedName>
        <fullName evidence="2">Glycosyltransferase</fullName>
    </submittedName>
</protein>
<dbReference type="GO" id="GO:0016757">
    <property type="term" value="F:glycosyltransferase activity"/>
    <property type="evidence" value="ECO:0007669"/>
    <property type="project" value="InterPro"/>
</dbReference>
<dbReference type="CDD" id="cd03801">
    <property type="entry name" value="GT4_PimA-like"/>
    <property type="match status" value="1"/>
</dbReference>
<dbReference type="Pfam" id="PF00534">
    <property type="entry name" value="Glycos_transf_1"/>
    <property type="match status" value="1"/>
</dbReference>
<proteinExistence type="predicted"/>
<evidence type="ECO:0000259" key="1">
    <source>
        <dbReference type="Pfam" id="PF00534"/>
    </source>
</evidence>
<dbReference type="EMBL" id="CP047593">
    <property type="protein sequence ID" value="QHI70195.1"/>
    <property type="molecule type" value="Genomic_DNA"/>
</dbReference>
<feature type="domain" description="Glycosyl transferase family 1" evidence="1">
    <location>
        <begin position="188"/>
        <end position="355"/>
    </location>
</feature>
<name>A0A6P1MGI3_9BACT</name>
<gene>
    <name evidence="2" type="ORF">GT409_12345</name>
</gene>
<reference evidence="2 3" key="1">
    <citation type="submission" date="2020-01" db="EMBL/GenBank/DDBJ databases">
        <title>Ponticoccus aerotolerans gen. nov., sp. nov., an anaerobic bacterium and proposal of Ponticoccusceae fam. nov., Ponticoccusles ord. nov. and Ponticoccuse classis nov. in the phylum Kiritimatiellaeota.</title>
        <authorList>
            <person name="Zhou L.Y."/>
            <person name="Du Z.J."/>
        </authorList>
    </citation>
    <scope>NUCLEOTIDE SEQUENCE [LARGE SCALE GENOMIC DNA]</scope>
    <source>
        <strain evidence="2 3">S-5007</strain>
    </source>
</reference>
<dbReference type="Gene3D" id="3.40.50.2000">
    <property type="entry name" value="Glycogen Phosphorylase B"/>
    <property type="match status" value="2"/>
</dbReference>
<organism evidence="2 3">
    <name type="scientific">Tichowtungia aerotolerans</name>
    <dbReference type="NCBI Taxonomy" id="2697043"/>
    <lineage>
        <taxon>Bacteria</taxon>
        <taxon>Pseudomonadati</taxon>
        <taxon>Kiritimatiellota</taxon>
        <taxon>Tichowtungiia</taxon>
        <taxon>Tichowtungiales</taxon>
        <taxon>Tichowtungiaceae</taxon>
        <taxon>Tichowtungia</taxon>
    </lineage>
</organism>
<evidence type="ECO:0000313" key="3">
    <source>
        <dbReference type="Proteomes" id="UP000464954"/>
    </source>
</evidence>
<evidence type="ECO:0000313" key="2">
    <source>
        <dbReference type="EMBL" id="QHI70195.1"/>
    </source>
</evidence>
<keyword evidence="2" id="KW-0808">Transferase</keyword>
<dbReference type="InterPro" id="IPR001296">
    <property type="entry name" value="Glyco_trans_1"/>
</dbReference>
<dbReference type="PANTHER" id="PTHR12526">
    <property type="entry name" value="GLYCOSYLTRANSFERASE"/>
    <property type="match status" value="1"/>
</dbReference>
<dbReference type="Proteomes" id="UP000464954">
    <property type="component" value="Chromosome"/>
</dbReference>
<dbReference type="AlphaFoldDB" id="A0A6P1MGI3"/>
<dbReference type="KEGG" id="taer:GT409_12345"/>
<accession>A0A6P1MGI3</accession>
<dbReference type="RefSeq" id="WP_160629373.1">
    <property type="nucleotide sequence ID" value="NZ_CP047593.1"/>
</dbReference>